<dbReference type="Proteomes" id="UP000298061">
    <property type="component" value="Unassembled WGS sequence"/>
</dbReference>
<accession>A0A4Z0AAU9</accession>
<evidence type="ECO:0000313" key="2">
    <source>
        <dbReference type="Proteomes" id="UP000298061"/>
    </source>
</evidence>
<comment type="caution">
    <text evidence="1">The sequence shown here is derived from an EMBL/GenBank/DDBJ whole genome shotgun (WGS) entry which is preliminary data.</text>
</comment>
<name>A0A4Z0AAU9_9AGAM</name>
<dbReference type="AlphaFoldDB" id="A0A4Z0AAU9"/>
<protein>
    <submittedName>
        <fullName evidence="1">Uncharacterized protein</fullName>
    </submittedName>
</protein>
<keyword evidence="2" id="KW-1185">Reference proteome</keyword>
<organism evidence="1 2">
    <name type="scientific">Hericium alpestre</name>
    <dbReference type="NCBI Taxonomy" id="135208"/>
    <lineage>
        <taxon>Eukaryota</taxon>
        <taxon>Fungi</taxon>
        <taxon>Dikarya</taxon>
        <taxon>Basidiomycota</taxon>
        <taxon>Agaricomycotina</taxon>
        <taxon>Agaricomycetes</taxon>
        <taxon>Russulales</taxon>
        <taxon>Hericiaceae</taxon>
        <taxon>Hericium</taxon>
    </lineage>
</organism>
<sequence length="668" mass="74271">MSRRTVQRAVSEGGIASKVQVAYKLAQAKGFTASSDGTSHRKINYEARHVNLIAPCYSDPSAPAAHQTRLVGVNQALDHTSETQFAGWQASVNEMSMLLDEAPFAMKEKVTLQPDDFARKLKGMHGDHASDQLKTARAMQAWKTAVVQKDLGLVWMVSMPVEELDRRTSEAIDAEMDACGGQDGWSSLDNMDRLERVNSALSGLAMVLGTEVMAELPPEEECALLFFLPILLANKANAATLELSAATDAVAVLAADVSARGGVKLTSLAGAIFNNKDDKKGDQDIHRWHFEQVKRRLENKKCAVKFPSTSNMCFQSHCDGAGELVTYCSDYVAFLEDIRDNKEKHNFNHIELNVYNALHDIPTITELAVLVLYAQLITHPYMRLVRGPGIESVNLLDLGPLHQDLRTHIRKIIANPDVILDSLGLEEEHWKTATLNQKPWMDPKAIEAVASLKPDLPHLKTMLVAFMRGALETWERFSAEFTPGSLIDTASDAERDLAYMPSTNDSNEDAKFGEDDHRFVMLKAREVDASKAPAKFRAKLMARQHVMANGKRKQDEARASKKTELHQKLTQTMLVLDKTAILKLSIKQLDLQLEVYHVLKHDKDVPIKACLKNKATKIDALLAAVSRLKSPSTESSSILPEISSHAECKGEEHLMNQDDDEEVLYYQK</sequence>
<gene>
    <name evidence="1" type="ORF">EWM64_g903</name>
</gene>
<dbReference type="STRING" id="135208.A0A4Z0AAU9"/>
<dbReference type="OrthoDB" id="3052721at2759"/>
<evidence type="ECO:0000313" key="1">
    <source>
        <dbReference type="EMBL" id="TFY83099.1"/>
    </source>
</evidence>
<dbReference type="EMBL" id="SFCI01000053">
    <property type="protein sequence ID" value="TFY83099.1"/>
    <property type="molecule type" value="Genomic_DNA"/>
</dbReference>
<proteinExistence type="predicted"/>
<reference evidence="1 2" key="1">
    <citation type="submission" date="2019-02" db="EMBL/GenBank/DDBJ databases">
        <title>Genome sequencing of the rare red list fungi Hericium alpestre (H. flagellum).</title>
        <authorList>
            <person name="Buettner E."/>
            <person name="Kellner H."/>
        </authorList>
    </citation>
    <scope>NUCLEOTIDE SEQUENCE [LARGE SCALE GENOMIC DNA]</scope>
    <source>
        <strain evidence="1 2">DSM 108284</strain>
    </source>
</reference>